<proteinExistence type="predicted"/>
<keyword evidence="1" id="KW-0812">Transmembrane</keyword>
<feature type="transmembrane region" description="Helical" evidence="1">
    <location>
        <begin position="34"/>
        <end position="53"/>
    </location>
</feature>
<dbReference type="Proteomes" id="UP000183832">
    <property type="component" value="Unassembled WGS sequence"/>
</dbReference>
<organism evidence="2 3">
    <name type="scientific">Clunio marinus</name>
    <dbReference type="NCBI Taxonomy" id="568069"/>
    <lineage>
        <taxon>Eukaryota</taxon>
        <taxon>Metazoa</taxon>
        <taxon>Ecdysozoa</taxon>
        <taxon>Arthropoda</taxon>
        <taxon>Hexapoda</taxon>
        <taxon>Insecta</taxon>
        <taxon>Pterygota</taxon>
        <taxon>Neoptera</taxon>
        <taxon>Endopterygota</taxon>
        <taxon>Diptera</taxon>
        <taxon>Nematocera</taxon>
        <taxon>Chironomoidea</taxon>
        <taxon>Chironomidae</taxon>
        <taxon>Clunio</taxon>
    </lineage>
</organism>
<keyword evidence="1" id="KW-0472">Membrane</keyword>
<keyword evidence="3" id="KW-1185">Reference proteome</keyword>
<accession>A0A1J1HFA2</accession>
<gene>
    <name evidence="2" type="ORF">CLUMA_CG000500</name>
</gene>
<evidence type="ECO:0000256" key="1">
    <source>
        <dbReference type="SAM" id="Phobius"/>
    </source>
</evidence>
<evidence type="ECO:0000313" key="2">
    <source>
        <dbReference type="EMBL" id="CRK86664.1"/>
    </source>
</evidence>
<sequence>MRNTPINRIVLFSSFTILSRKSFTDAYNDITALMAYYALMLKVFLILKLSSVLSSQYTHWQNFSGMAQLK</sequence>
<reference evidence="2 3" key="1">
    <citation type="submission" date="2015-04" db="EMBL/GenBank/DDBJ databases">
        <authorList>
            <person name="Syromyatnikov M.Y."/>
            <person name="Popov V.N."/>
        </authorList>
    </citation>
    <scope>NUCLEOTIDE SEQUENCE [LARGE SCALE GENOMIC DNA]</scope>
</reference>
<keyword evidence="1" id="KW-1133">Transmembrane helix</keyword>
<dbReference type="EMBL" id="CVRI01000002">
    <property type="protein sequence ID" value="CRK86664.1"/>
    <property type="molecule type" value="Genomic_DNA"/>
</dbReference>
<dbReference type="AlphaFoldDB" id="A0A1J1HFA2"/>
<name>A0A1J1HFA2_9DIPT</name>
<protein>
    <submittedName>
        <fullName evidence="2">CLUMA_CG000500, isoform A</fullName>
    </submittedName>
</protein>
<evidence type="ECO:0000313" key="3">
    <source>
        <dbReference type="Proteomes" id="UP000183832"/>
    </source>
</evidence>